<dbReference type="HAMAP" id="MF_00394">
    <property type="entry name" value="NAD_Glyc3P_dehydrog"/>
    <property type="match status" value="1"/>
</dbReference>
<evidence type="ECO:0000256" key="10">
    <source>
        <dbReference type="ARBA" id="ARBA00066687"/>
    </source>
</evidence>
<dbReference type="InterPro" id="IPR036291">
    <property type="entry name" value="NAD(P)-bd_dom_sf"/>
</dbReference>
<comment type="catalytic activity">
    <reaction evidence="9">
        <text>sn-glycerol 3-phosphate + NADP(+) = dihydroxyacetone phosphate + NADPH + H(+)</text>
        <dbReference type="Rhea" id="RHEA:11096"/>
        <dbReference type="ChEBI" id="CHEBI:15378"/>
        <dbReference type="ChEBI" id="CHEBI:57597"/>
        <dbReference type="ChEBI" id="CHEBI:57642"/>
        <dbReference type="ChEBI" id="CHEBI:57783"/>
        <dbReference type="ChEBI" id="CHEBI:58349"/>
        <dbReference type="EC" id="1.1.1.94"/>
    </reaction>
    <physiologicalReaction direction="right-to-left" evidence="9">
        <dbReference type="Rhea" id="RHEA:11098"/>
    </physiologicalReaction>
</comment>
<reference evidence="20 21" key="1">
    <citation type="submission" date="2019-02" db="EMBL/GenBank/DDBJ databases">
        <title>Deep-cultivation of Planctomycetes and their phenomic and genomic characterization uncovers novel biology.</title>
        <authorList>
            <person name="Wiegand S."/>
            <person name="Jogler M."/>
            <person name="Boedeker C."/>
            <person name="Pinto D."/>
            <person name="Vollmers J."/>
            <person name="Rivas-Marin E."/>
            <person name="Kohn T."/>
            <person name="Peeters S.H."/>
            <person name="Heuer A."/>
            <person name="Rast P."/>
            <person name="Oberbeckmann S."/>
            <person name="Bunk B."/>
            <person name="Jeske O."/>
            <person name="Meyerdierks A."/>
            <person name="Storesund J.E."/>
            <person name="Kallscheuer N."/>
            <person name="Luecker S."/>
            <person name="Lage O.M."/>
            <person name="Pohl T."/>
            <person name="Merkel B.J."/>
            <person name="Hornburger P."/>
            <person name="Mueller R.-W."/>
            <person name="Bruemmer F."/>
            <person name="Labrenz M."/>
            <person name="Spormann A.M."/>
            <person name="Op den Camp H."/>
            <person name="Overmann J."/>
            <person name="Amann R."/>
            <person name="Jetten M.S.M."/>
            <person name="Mascher T."/>
            <person name="Medema M.H."/>
            <person name="Devos D.P."/>
            <person name="Kaster A.-K."/>
            <person name="Ovreas L."/>
            <person name="Rohde M."/>
            <person name="Galperin M.Y."/>
            <person name="Jogler C."/>
        </authorList>
    </citation>
    <scope>NUCLEOTIDE SEQUENCE [LARGE SCALE GENOMIC DNA]</scope>
    <source>
        <strain evidence="20 21">Pla110</strain>
    </source>
</reference>
<evidence type="ECO:0000256" key="6">
    <source>
        <dbReference type="ARBA" id="ARBA00023098"/>
    </source>
</evidence>
<evidence type="ECO:0000256" key="13">
    <source>
        <dbReference type="HAMAP-Rule" id="MF_00394"/>
    </source>
</evidence>
<keyword evidence="13" id="KW-0963">Cytoplasm</keyword>
<keyword evidence="5 13" id="KW-0520">NAD</keyword>
<feature type="active site" description="Proton acceptor" evidence="13 14">
    <location>
        <position position="178"/>
    </location>
</feature>
<keyword evidence="8 13" id="KW-1208">Phospholipid metabolism</keyword>
<comment type="similarity">
    <text evidence="1 13 17">Belongs to the NAD-dependent glycerol-3-phosphate dehydrogenase family.</text>
</comment>
<feature type="binding site" evidence="13">
    <location>
        <position position="95"/>
    </location>
    <ligand>
        <name>NADPH</name>
        <dbReference type="ChEBI" id="CHEBI:57783"/>
    </ligand>
</feature>
<comment type="pathway">
    <text evidence="13">Membrane lipid metabolism; glycerophospholipid metabolism.</text>
</comment>
<evidence type="ECO:0000313" key="20">
    <source>
        <dbReference type="EMBL" id="QDU81874.1"/>
    </source>
</evidence>
<keyword evidence="4 13" id="KW-0560">Oxidoreductase</keyword>
<evidence type="ECO:0000256" key="9">
    <source>
        <dbReference type="ARBA" id="ARBA00052716"/>
    </source>
</evidence>
<feature type="binding site" evidence="13">
    <location>
        <position position="242"/>
    </location>
    <ligand>
        <name>NADPH</name>
        <dbReference type="ChEBI" id="CHEBI:57783"/>
    </ligand>
</feature>
<dbReference type="SUPFAM" id="SSF51735">
    <property type="entry name" value="NAD(P)-binding Rossmann-fold domains"/>
    <property type="match status" value="1"/>
</dbReference>
<dbReference type="Proteomes" id="UP000317178">
    <property type="component" value="Chromosome"/>
</dbReference>
<evidence type="ECO:0000256" key="15">
    <source>
        <dbReference type="PIRSR" id="PIRSR000114-2"/>
    </source>
</evidence>
<feature type="binding site" evidence="13">
    <location>
        <position position="242"/>
    </location>
    <ligand>
        <name>sn-glycerol 3-phosphate</name>
        <dbReference type="ChEBI" id="CHEBI:57597"/>
    </ligand>
</feature>
<evidence type="ECO:0000256" key="16">
    <source>
        <dbReference type="PIRSR" id="PIRSR000114-3"/>
    </source>
</evidence>
<evidence type="ECO:0000256" key="17">
    <source>
        <dbReference type="RuleBase" id="RU000437"/>
    </source>
</evidence>
<dbReference type="GO" id="GO:0141153">
    <property type="term" value="F:glycerol-3-phosphate dehydrogenase (NADP+) activity"/>
    <property type="evidence" value="ECO:0007669"/>
    <property type="project" value="RHEA"/>
</dbReference>
<evidence type="ECO:0000313" key="21">
    <source>
        <dbReference type="Proteomes" id="UP000317178"/>
    </source>
</evidence>
<feature type="binding site" evidence="13">
    <location>
        <position position="268"/>
    </location>
    <ligand>
        <name>NADPH</name>
        <dbReference type="ChEBI" id="CHEBI:57783"/>
    </ligand>
</feature>
<name>A0A518CRP5_9PLAN</name>
<keyword evidence="7 13" id="KW-0594">Phospholipid biosynthesis</keyword>
<dbReference type="GO" id="GO:0046168">
    <property type="term" value="P:glycerol-3-phosphate catabolic process"/>
    <property type="evidence" value="ECO:0007669"/>
    <property type="project" value="InterPro"/>
</dbReference>
<dbReference type="InterPro" id="IPR006168">
    <property type="entry name" value="G3P_DH_NAD-dep"/>
</dbReference>
<feature type="binding site" evidence="15">
    <location>
        <begin position="242"/>
        <end position="243"/>
    </location>
    <ligand>
        <name>substrate</name>
    </ligand>
</feature>
<dbReference type="InterPro" id="IPR008927">
    <property type="entry name" value="6-PGluconate_DH-like_C_sf"/>
</dbReference>
<dbReference type="AlphaFoldDB" id="A0A518CRP5"/>
<keyword evidence="6 13" id="KW-0443">Lipid metabolism</keyword>
<dbReference type="UniPathway" id="UPA00940"/>
<dbReference type="GO" id="GO:0005975">
    <property type="term" value="P:carbohydrate metabolic process"/>
    <property type="evidence" value="ECO:0007669"/>
    <property type="project" value="InterPro"/>
</dbReference>
<keyword evidence="13" id="KW-0547">Nucleotide-binding</keyword>
<dbReference type="GO" id="GO:0005829">
    <property type="term" value="C:cytosol"/>
    <property type="evidence" value="ECO:0007669"/>
    <property type="project" value="TreeGrafter"/>
</dbReference>
<organism evidence="20 21">
    <name type="scientific">Polystyrenella longa</name>
    <dbReference type="NCBI Taxonomy" id="2528007"/>
    <lineage>
        <taxon>Bacteria</taxon>
        <taxon>Pseudomonadati</taxon>
        <taxon>Planctomycetota</taxon>
        <taxon>Planctomycetia</taxon>
        <taxon>Planctomycetales</taxon>
        <taxon>Planctomycetaceae</taxon>
        <taxon>Polystyrenella</taxon>
    </lineage>
</organism>
<comment type="catalytic activity">
    <reaction evidence="13">
        <text>sn-glycerol 3-phosphate + NAD(+) = dihydroxyacetone phosphate + NADH + H(+)</text>
        <dbReference type="Rhea" id="RHEA:11092"/>
        <dbReference type="ChEBI" id="CHEBI:15378"/>
        <dbReference type="ChEBI" id="CHEBI:57540"/>
        <dbReference type="ChEBI" id="CHEBI:57597"/>
        <dbReference type="ChEBI" id="CHEBI:57642"/>
        <dbReference type="ChEBI" id="CHEBI:57945"/>
        <dbReference type="EC" id="1.1.1.94"/>
    </reaction>
</comment>
<dbReference type="PROSITE" id="PS00957">
    <property type="entry name" value="NAD_G3PDH"/>
    <property type="match status" value="1"/>
</dbReference>
<comment type="caution">
    <text evidence="13">Lacks conserved residue(s) required for the propagation of feature annotation.</text>
</comment>
<dbReference type="PRINTS" id="PR00077">
    <property type="entry name" value="GPDHDRGNASE"/>
</dbReference>
<dbReference type="GO" id="GO:0008654">
    <property type="term" value="P:phospholipid biosynthetic process"/>
    <property type="evidence" value="ECO:0007669"/>
    <property type="project" value="UniProtKB-KW"/>
</dbReference>
<dbReference type="PANTHER" id="PTHR11728:SF1">
    <property type="entry name" value="GLYCEROL-3-PHOSPHATE DEHYDROGENASE [NAD(+)] 2, CHLOROPLASTIC"/>
    <property type="match status" value="1"/>
</dbReference>
<dbReference type="EMBL" id="CP036281">
    <property type="protein sequence ID" value="QDU81874.1"/>
    <property type="molecule type" value="Genomic_DNA"/>
</dbReference>
<dbReference type="PIRSF" id="PIRSF000114">
    <property type="entry name" value="Glycerol-3-P_dh"/>
    <property type="match status" value="1"/>
</dbReference>
<dbReference type="InterPro" id="IPR006109">
    <property type="entry name" value="G3P_DH_NAD-dep_C"/>
</dbReference>
<feature type="binding site" evidence="13">
    <location>
        <position position="95"/>
    </location>
    <ligand>
        <name>sn-glycerol 3-phosphate</name>
        <dbReference type="ChEBI" id="CHEBI:57597"/>
    </ligand>
</feature>
<dbReference type="InterPro" id="IPR013328">
    <property type="entry name" value="6PGD_dom2"/>
</dbReference>
<comment type="function">
    <text evidence="13">Catalyzes the reduction of the glycolytic intermediate dihydroxyacetone phosphate (DHAP) to sn-glycerol 3-phosphate (G3P), the key precursor for phospholipid synthesis.</text>
</comment>
<evidence type="ECO:0000256" key="14">
    <source>
        <dbReference type="PIRSR" id="PIRSR000114-1"/>
    </source>
</evidence>
<comment type="subcellular location">
    <subcellularLocation>
        <location evidence="13">Cytoplasm</location>
    </subcellularLocation>
</comment>
<sequence>MATACATILGQKGIQVSIWSRDEQHARTMQEQRENERQLPGIKIPDSVEVTSDVESALKGAEIIVAAVPTQFLRGVLETLSPALTETRPVVSVIKGLENETLMRPSQIISEVLDQRSVVALGGPSHAEEFARGLPASVVAAGGDARLTREVQELFNTDRFRVYTNIDIVGVELAGALKNVIAIAAGICDGLGYGDNAKSALVARGLVEITRFGTQMGAEANTFYGLAGIGDLITTCISPYGRNRGVGERLGKGETLAQIVSDMKGVAEGVATTRSVYELSLQQGIEMPLTEQIFQVLFEEKSPGEATDALMMRPPKDE</sequence>
<dbReference type="NCBIfam" id="NF000942">
    <property type="entry name" value="PRK00094.1-4"/>
    <property type="match status" value="1"/>
</dbReference>
<feature type="binding site" evidence="15">
    <location>
        <position position="95"/>
    </location>
    <ligand>
        <name>substrate</name>
    </ligand>
</feature>
<accession>A0A518CRP5</accession>
<dbReference type="FunFam" id="3.40.50.720:FF:000019">
    <property type="entry name" value="Glycerol-3-phosphate dehydrogenase [NAD(P)+]"/>
    <property type="match status" value="1"/>
</dbReference>
<proteinExistence type="inferred from homology"/>
<dbReference type="EC" id="1.1.1.94" evidence="10 13"/>
<keyword evidence="21" id="KW-1185">Reference proteome</keyword>
<feature type="binding site" evidence="13">
    <location>
        <position position="231"/>
    </location>
    <ligand>
        <name>sn-glycerol 3-phosphate</name>
        <dbReference type="ChEBI" id="CHEBI:57597"/>
    </ligand>
</feature>
<feature type="domain" description="Glycerol-3-phosphate dehydrogenase NAD-dependent C-terminal" evidence="19">
    <location>
        <begin position="167"/>
        <end position="307"/>
    </location>
</feature>
<dbReference type="NCBIfam" id="NF000940">
    <property type="entry name" value="PRK00094.1-2"/>
    <property type="match status" value="1"/>
</dbReference>
<dbReference type="SUPFAM" id="SSF48179">
    <property type="entry name" value="6-phosphogluconate dehydrogenase C-terminal domain-like"/>
    <property type="match status" value="1"/>
</dbReference>
<evidence type="ECO:0000259" key="18">
    <source>
        <dbReference type="Pfam" id="PF01210"/>
    </source>
</evidence>
<dbReference type="Gene3D" id="3.40.50.720">
    <property type="entry name" value="NAD(P)-binding Rossmann-like Domain"/>
    <property type="match status" value="1"/>
</dbReference>
<feature type="binding site" evidence="16">
    <location>
        <position position="242"/>
    </location>
    <ligand>
        <name>NAD(+)</name>
        <dbReference type="ChEBI" id="CHEBI:57540"/>
    </ligand>
</feature>
<evidence type="ECO:0000256" key="3">
    <source>
        <dbReference type="ARBA" id="ARBA00022857"/>
    </source>
</evidence>
<dbReference type="GO" id="GO:0141152">
    <property type="term" value="F:glycerol-3-phosphate dehydrogenase (NAD+) activity"/>
    <property type="evidence" value="ECO:0007669"/>
    <property type="project" value="RHEA"/>
</dbReference>
<feature type="binding site" evidence="13">
    <location>
        <position position="266"/>
    </location>
    <ligand>
        <name>NADPH</name>
        <dbReference type="ChEBI" id="CHEBI:57783"/>
    </ligand>
</feature>
<evidence type="ECO:0000256" key="11">
    <source>
        <dbReference type="ARBA" id="ARBA00069372"/>
    </source>
</evidence>
<feature type="binding site" evidence="13">
    <location>
        <position position="125"/>
    </location>
    <ligand>
        <name>sn-glycerol 3-phosphate</name>
        <dbReference type="ChEBI" id="CHEBI:57597"/>
    </ligand>
</feature>
<evidence type="ECO:0000259" key="19">
    <source>
        <dbReference type="Pfam" id="PF07479"/>
    </source>
</evidence>
<feature type="binding site" evidence="16">
    <location>
        <position position="127"/>
    </location>
    <ligand>
        <name>NAD(+)</name>
        <dbReference type="ChEBI" id="CHEBI:57540"/>
    </ligand>
</feature>
<protein>
    <recommendedName>
        <fullName evidence="11 13">Glycerol-3-phosphate dehydrogenase [NAD(P)+]</fullName>
        <ecNumber evidence="10 13">1.1.1.94</ecNumber>
    </recommendedName>
    <alternativeName>
        <fullName evidence="13">NAD(P)(+)-dependent glycerol-3-phosphate dehydrogenase</fullName>
    </alternativeName>
    <alternativeName>
        <fullName evidence="12 13">NAD(P)H-dependent dihydroxyacetone-phosphate reductase</fullName>
    </alternativeName>
</protein>
<dbReference type="Pfam" id="PF07479">
    <property type="entry name" value="NAD_Gly3P_dh_C"/>
    <property type="match status" value="1"/>
</dbReference>
<feature type="binding site" evidence="13">
    <location>
        <position position="123"/>
    </location>
    <ligand>
        <name>sn-glycerol 3-phosphate</name>
        <dbReference type="ChEBI" id="CHEBI:57597"/>
    </ligand>
</feature>
<feature type="binding site" evidence="13">
    <location>
        <position position="178"/>
    </location>
    <ligand>
        <name>sn-glycerol 3-phosphate</name>
        <dbReference type="ChEBI" id="CHEBI:57597"/>
    </ligand>
</feature>
<feature type="binding site" evidence="16">
    <location>
        <position position="72"/>
    </location>
    <ligand>
        <name>NAD(+)</name>
        <dbReference type="ChEBI" id="CHEBI:57540"/>
    </ligand>
</feature>
<dbReference type="InterPro" id="IPR011128">
    <property type="entry name" value="G3P_DH_NAD-dep_N"/>
</dbReference>
<dbReference type="FunFam" id="1.10.1040.10:FF:000001">
    <property type="entry name" value="Glycerol-3-phosphate dehydrogenase [NAD(P)+]"/>
    <property type="match status" value="1"/>
</dbReference>
<dbReference type="Gene3D" id="1.10.1040.10">
    <property type="entry name" value="N-(1-d-carboxylethyl)-l-norvaline Dehydrogenase, domain 2"/>
    <property type="match status" value="1"/>
</dbReference>
<evidence type="ECO:0000256" key="7">
    <source>
        <dbReference type="ARBA" id="ARBA00023209"/>
    </source>
</evidence>
<feature type="binding site" evidence="13">
    <location>
        <position position="21"/>
    </location>
    <ligand>
        <name>NADPH</name>
        <dbReference type="ChEBI" id="CHEBI:57783"/>
    </ligand>
</feature>
<evidence type="ECO:0000256" key="8">
    <source>
        <dbReference type="ARBA" id="ARBA00023264"/>
    </source>
</evidence>
<keyword evidence="3 13" id="KW-0521">NADP</keyword>
<evidence type="ECO:0000256" key="2">
    <source>
        <dbReference type="ARBA" id="ARBA00022516"/>
    </source>
</evidence>
<evidence type="ECO:0000256" key="5">
    <source>
        <dbReference type="ARBA" id="ARBA00023027"/>
    </source>
</evidence>
<dbReference type="PANTHER" id="PTHR11728">
    <property type="entry name" value="GLYCEROL-3-PHOSPHATE DEHYDROGENASE"/>
    <property type="match status" value="1"/>
</dbReference>
<evidence type="ECO:0000256" key="1">
    <source>
        <dbReference type="ARBA" id="ARBA00011009"/>
    </source>
</evidence>
<feature type="binding site" evidence="13">
    <location>
        <position position="127"/>
    </location>
    <ligand>
        <name>NADPH</name>
        <dbReference type="ChEBI" id="CHEBI:57783"/>
    </ligand>
</feature>
<dbReference type="GO" id="GO:0006650">
    <property type="term" value="P:glycerophospholipid metabolic process"/>
    <property type="evidence" value="ECO:0007669"/>
    <property type="project" value="UniProtKB-UniRule"/>
</dbReference>
<keyword evidence="2 13" id="KW-0444">Lipid biosynthesis</keyword>
<dbReference type="GO" id="GO:0051287">
    <property type="term" value="F:NAD binding"/>
    <property type="evidence" value="ECO:0007669"/>
    <property type="project" value="InterPro"/>
</dbReference>
<feature type="domain" description="Glycerol-3-phosphate dehydrogenase NAD-dependent N-terminal" evidence="18">
    <location>
        <begin position="3"/>
        <end position="144"/>
    </location>
</feature>
<feature type="binding site" evidence="13">
    <location>
        <position position="243"/>
    </location>
    <ligand>
        <name>sn-glycerol 3-phosphate</name>
        <dbReference type="ChEBI" id="CHEBI:57597"/>
    </ligand>
</feature>
<dbReference type="Pfam" id="PF01210">
    <property type="entry name" value="NAD_Gly3P_dh_N"/>
    <property type="match status" value="1"/>
</dbReference>
<evidence type="ECO:0000256" key="4">
    <source>
        <dbReference type="ARBA" id="ARBA00023002"/>
    </source>
</evidence>
<dbReference type="GO" id="GO:0046167">
    <property type="term" value="P:glycerol-3-phosphate biosynthetic process"/>
    <property type="evidence" value="ECO:0007669"/>
    <property type="project" value="UniProtKB-UniRule"/>
</dbReference>
<evidence type="ECO:0000256" key="12">
    <source>
        <dbReference type="ARBA" id="ARBA00080511"/>
    </source>
</evidence>
<gene>
    <name evidence="13 20" type="primary">gpsA</name>
    <name evidence="20" type="ORF">Pla110_36250</name>
</gene>
<dbReference type="KEGG" id="plon:Pla110_36250"/>